<dbReference type="RefSeq" id="WP_073022338.1">
    <property type="nucleotide sequence ID" value="NZ_FQXU01000016.1"/>
</dbReference>
<gene>
    <name evidence="2" type="ORF">SAMN02745941_03995</name>
</gene>
<evidence type="ECO:0008006" key="4">
    <source>
        <dbReference type="Google" id="ProtNLM"/>
    </source>
</evidence>
<evidence type="ECO:0000313" key="2">
    <source>
        <dbReference type="EMBL" id="SHI56263.1"/>
    </source>
</evidence>
<accession>A0A1M6C5R0</accession>
<keyword evidence="1" id="KW-1133">Transmembrane helix</keyword>
<dbReference type="Gene3D" id="2.120.10.30">
    <property type="entry name" value="TolB, C-terminal domain"/>
    <property type="match status" value="1"/>
</dbReference>
<dbReference type="Proteomes" id="UP000184241">
    <property type="component" value="Unassembled WGS sequence"/>
</dbReference>
<dbReference type="AlphaFoldDB" id="A0A1M6C5R0"/>
<protein>
    <recommendedName>
        <fullName evidence="4">Dipeptidyl peptidase IV (DPP IV) N-terminal region</fullName>
    </recommendedName>
</protein>
<dbReference type="InterPro" id="IPR011042">
    <property type="entry name" value="6-blade_b-propeller_TolB-like"/>
</dbReference>
<evidence type="ECO:0000313" key="3">
    <source>
        <dbReference type="Proteomes" id="UP000184241"/>
    </source>
</evidence>
<dbReference type="EMBL" id="FQXU01000016">
    <property type="protein sequence ID" value="SHI56263.1"/>
    <property type="molecule type" value="Genomic_DNA"/>
</dbReference>
<keyword evidence="1" id="KW-0812">Transmembrane</keyword>
<proteinExistence type="predicted"/>
<evidence type="ECO:0000256" key="1">
    <source>
        <dbReference type="SAM" id="Phobius"/>
    </source>
</evidence>
<feature type="transmembrane region" description="Helical" evidence="1">
    <location>
        <begin position="7"/>
        <end position="25"/>
    </location>
</feature>
<dbReference type="SUPFAM" id="SSF82171">
    <property type="entry name" value="DPP6 N-terminal domain-like"/>
    <property type="match status" value="1"/>
</dbReference>
<keyword evidence="1" id="KW-0472">Membrane</keyword>
<reference evidence="2 3" key="1">
    <citation type="submission" date="2016-11" db="EMBL/GenBank/DDBJ databases">
        <authorList>
            <person name="Jaros S."/>
            <person name="Januszkiewicz K."/>
            <person name="Wedrychowicz H."/>
        </authorList>
    </citation>
    <scope>NUCLEOTIDE SEQUENCE [LARGE SCALE GENOMIC DNA]</scope>
    <source>
        <strain evidence="2 3">DSM 6191</strain>
    </source>
</reference>
<sequence>MNILKKVIVCIVISIVVQSSVLFYLDKILFKESTQFVIETVDTPIETKVSNIYIPSDSENIKASFNGNFITYFQNGKLKIVNTTTGETKEILNGTNILSVEWVPKNNTLFLVENKHGEINTKTYNATNEVEQDICKLANYNENDNIQSFISLSTEYVSITNRNNTTIYRVDIEKERKKISNFKFMLGTASVSPNKDLFYFEDFYNKEFYQYSNGSSKKINLQNTNQLTILKAIGNTLYIGEYSDDNKISKIIYGESISDINNWKTQVLNEKVDKKDIYISSDNQIYINNNLQGMVTNIITGENIQYDDKFLFINDKVLCTIKNNYVYFINLNDS</sequence>
<organism evidence="2 3">
    <name type="scientific">Clostridium intestinale DSM 6191</name>
    <dbReference type="NCBI Taxonomy" id="1121320"/>
    <lineage>
        <taxon>Bacteria</taxon>
        <taxon>Bacillati</taxon>
        <taxon>Bacillota</taxon>
        <taxon>Clostridia</taxon>
        <taxon>Eubacteriales</taxon>
        <taxon>Clostridiaceae</taxon>
        <taxon>Clostridium</taxon>
    </lineage>
</organism>
<name>A0A1M6C5R0_9CLOT</name>